<reference evidence="1" key="1">
    <citation type="journal article" date="2023" name="G3 (Bethesda)">
        <title>Whole genome assembly and annotation of the endangered Caribbean coral Acropora cervicornis.</title>
        <authorList>
            <person name="Selwyn J.D."/>
            <person name="Vollmer S.V."/>
        </authorList>
    </citation>
    <scope>NUCLEOTIDE SEQUENCE</scope>
    <source>
        <strain evidence="1">K2</strain>
    </source>
</reference>
<evidence type="ECO:0000313" key="1">
    <source>
        <dbReference type="EMBL" id="KAK2571375.1"/>
    </source>
</evidence>
<keyword evidence="2" id="KW-1185">Reference proteome</keyword>
<evidence type="ECO:0000313" key="2">
    <source>
        <dbReference type="Proteomes" id="UP001249851"/>
    </source>
</evidence>
<name>A0AAD9R239_ACRCE</name>
<gene>
    <name evidence="1" type="ORF">P5673_003962</name>
</gene>
<dbReference type="Proteomes" id="UP001249851">
    <property type="component" value="Unassembled WGS sequence"/>
</dbReference>
<protein>
    <submittedName>
        <fullName evidence="1">Uncharacterized protein</fullName>
    </submittedName>
</protein>
<sequence length="66" mass="7427">MNESLNMADASPGLGTYFKLRQRSSTDAAKRRLQEDYLSLNSDSERLFIHKASSRIAVQLSAESYT</sequence>
<comment type="caution">
    <text evidence="1">The sequence shown here is derived from an EMBL/GenBank/DDBJ whole genome shotgun (WGS) entry which is preliminary data.</text>
</comment>
<accession>A0AAD9R239</accession>
<dbReference type="AlphaFoldDB" id="A0AAD9R239"/>
<proteinExistence type="predicted"/>
<dbReference type="EMBL" id="JARQWQ010000006">
    <property type="protein sequence ID" value="KAK2571375.1"/>
    <property type="molecule type" value="Genomic_DNA"/>
</dbReference>
<organism evidence="1 2">
    <name type="scientific">Acropora cervicornis</name>
    <name type="common">Staghorn coral</name>
    <dbReference type="NCBI Taxonomy" id="6130"/>
    <lineage>
        <taxon>Eukaryota</taxon>
        <taxon>Metazoa</taxon>
        <taxon>Cnidaria</taxon>
        <taxon>Anthozoa</taxon>
        <taxon>Hexacorallia</taxon>
        <taxon>Scleractinia</taxon>
        <taxon>Astrocoeniina</taxon>
        <taxon>Acroporidae</taxon>
        <taxon>Acropora</taxon>
    </lineage>
</organism>
<reference evidence="1" key="2">
    <citation type="journal article" date="2023" name="Science">
        <title>Genomic signatures of disease resistance in endangered staghorn corals.</title>
        <authorList>
            <person name="Vollmer S.V."/>
            <person name="Selwyn J.D."/>
            <person name="Despard B.A."/>
            <person name="Roesel C.L."/>
        </authorList>
    </citation>
    <scope>NUCLEOTIDE SEQUENCE</scope>
    <source>
        <strain evidence="1">K2</strain>
    </source>
</reference>